<evidence type="ECO:0000259" key="2">
    <source>
        <dbReference type="Pfam" id="PF13579"/>
    </source>
</evidence>
<evidence type="ECO:0000313" key="4">
    <source>
        <dbReference type="Proteomes" id="UP000588017"/>
    </source>
</evidence>
<evidence type="ECO:0000313" key="3">
    <source>
        <dbReference type="EMBL" id="MBB6168978.1"/>
    </source>
</evidence>
<feature type="domain" description="Glycosyl transferase family 1" evidence="1">
    <location>
        <begin position="315"/>
        <end position="420"/>
    </location>
</feature>
<dbReference type="RefSeq" id="WP_210305199.1">
    <property type="nucleotide sequence ID" value="NZ_BMHX01000005.1"/>
</dbReference>
<feature type="domain" description="Glycosyltransferase subfamily 4-like N-terminal" evidence="2">
    <location>
        <begin position="28"/>
        <end position="183"/>
    </location>
</feature>
<dbReference type="EMBL" id="JACHEH010000005">
    <property type="protein sequence ID" value="MBB6168978.1"/>
    <property type="molecule type" value="Genomic_DNA"/>
</dbReference>
<dbReference type="SUPFAM" id="SSF53756">
    <property type="entry name" value="UDP-Glycosyltransferase/glycogen phosphorylase"/>
    <property type="match status" value="1"/>
</dbReference>
<dbReference type="Proteomes" id="UP000588017">
    <property type="component" value="Unassembled WGS sequence"/>
</dbReference>
<dbReference type="PANTHER" id="PTHR12526:SF584">
    <property type="entry name" value="GLYCOSYLTRANSFERASE"/>
    <property type="match status" value="1"/>
</dbReference>
<reference evidence="3 4" key="1">
    <citation type="submission" date="2020-08" db="EMBL/GenBank/DDBJ databases">
        <title>Genomic Encyclopedia of Type Strains, Phase IV (KMG-IV): sequencing the most valuable type-strain genomes for metagenomic binning, comparative biology and taxonomic classification.</title>
        <authorList>
            <person name="Goeker M."/>
        </authorList>
    </citation>
    <scope>NUCLEOTIDE SEQUENCE [LARGE SCALE GENOMIC DNA]</scope>
    <source>
        <strain evidence="3 4">DSM 101465</strain>
    </source>
</reference>
<dbReference type="InterPro" id="IPR001296">
    <property type="entry name" value="Glyco_trans_1"/>
</dbReference>
<dbReference type="Pfam" id="PF13579">
    <property type="entry name" value="Glyco_trans_4_4"/>
    <property type="match status" value="1"/>
</dbReference>
<dbReference type="Gene3D" id="3.40.50.2000">
    <property type="entry name" value="Glycogen Phosphorylase B"/>
    <property type="match status" value="2"/>
</dbReference>
<comment type="caution">
    <text evidence="3">The sequence shown here is derived from an EMBL/GenBank/DDBJ whole genome shotgun (WGS) entry which is preliminary data.</text>
</comment>
<keyword evidence="4" id="KW-1185">Reference proteome</keyword>
<sequence length="449" mass="49922">MTVSFRQAGASAGMRFLFCCEFYHPSVGGVQEVMRQVAERLVERGHEVTVATTALPDRRTRVHNGVTIEEFAVTGNLVSGLEGEVERYRSFVAGFGADAVLIKAAQQWTFDALWPVLGALSSRKIFIPCGFSRLYDPNFAAYYEQMRNVLPQIDHFIFYAEDYRDIAFVRQAGLRNFSIVPNGACEREFGDDKPRSDLRARLGVDANAFVFLSVGSLTSIKGHTETVEAFARMDTGGVPSTLIINGNKPSLATTRQPGRWQLAVQLGRHLVRNVRERGLRSTARRVWARLEGRGASDVEGQIRYWSQIATSQLGKQVVLVDLPRSDLVDAYRTADLFVFASNIEYSPLVLYEAAAAGTPFLSVPVGNAEEIARRTGAGLICPAPIDEWGFTRVAPAELAVAMQRAMEDRAKLKEMGRRGRAAWRAHFTWQRISEQYEEILRGPRAAPNA</sequence>
<dbReference type="InterPro" id="IPR028098">
    <property type="entry name" value="Glyco_trans_4-like_N"/>
</dbReference>
<dbReference type="GO" id="GO:0016757">
    <property type="term" value="F:glycosyltransferase activity"/>
    <property type="evidence" value="ECO:0007669"/>
    <property type="project" value="InterPro"/>
</dbReference>
<protein>
    <submittedName>
        <fullName evidence="3">Glycosyltransferase involved in cell wall biosynthesis</fullName>
    </submittedName>
</protein>
<dbReference type="Pfam" id="PF00534">
    <property type="entry name" value="Glycos_transf_1"/>
    <property type="match status" value="1"/>
</dbReference>
<proteinExistence type="predicted"/>
<gene>
    <name evidence="3" type="ORF">HNQ73_002615</name>
</gene>
<accession>A0A841K815</accession>
<name>A0A841K815_9HYPH</name>
<dbReference type="PANTHER" id="PTHR12526">
    <property type="entry name" value="GLYCOSYLTRANSFERASE"/>
    <property type="match status" value="1"/>
</dbReference>
<dbReference type="CDD" id="cd03801">
    <property type="entry name" value="GT4_PimA-like"/>
    <property type="match status" value="1"/>
</dbReference>
<evidence type="ECO:0000259" key="1">
    <source>
        <dbReference type="Pfam" id="PF00534"/>
    </source>
</evidence>
<dbReference type="AlphaFoldDB" id="A0A841K815"/>
<organism evidence="3 4">
    <name type="scientific">Chelatococcus composti</name>
    <dbReference type="NCBI Taxonomy" id="1743235"/>
    <lineage>
        <taxon>Bacteria</taxon>
        <taxon>Pseudomonadati</taxon>
        <taxon>Pseudomonadota</taxon>
        <taxon>Alphaproteobacteria</taxon>
        <taxon>Hyphomicrobiales</taxon>
        <taxon>Chelatococcaceae</taxon>
        <taxon>Chelatococcus</taxon>
    </lineage>
</organism>
<keyword evidence="3" id="KW-0808">Transferase</keyword>